<evidence type="ECO:0000313" key="2">
    <source>
        <dbReference type="EMBL" id="KAK1437889.1"/>
    </source>
</evidence>
<accession>A0AAD8LBR9</accession>
<dbReference type="Proteomes" id="UP001229421">
    <property type="component" value="Unassembled WGS sequence"/>
</dbReference>
<reference evidence="2" key="1">
    <citation type="journal article" date="2023" name="bioRxiv">
        <title>Improved chromosome-level genome assembly for marigold (Tagetes erecta).</title>
        <authorList>
            <person name="Jiang F."/>
            <person name="Yuan L."/>
            <person name="Wang S."/>
            <person name="Wang H."/>
            <person name="Xu D."/>
            <person name="Wang A."/>
            <person name="Fan W."/>
        </authorList>
    </citation>
    <scope>NUCLEOTIDE SEQUENCE</scope>
    <source>
        <strain evidence="2">WSJ</strain>
        <tissue evidence="2">Leaf</tissue>
    </source>
</reference>
<sequence>MSSESLAVRRTVRWLIRKQNEVPWTDLATGFGLESPSAGKWDLNPNRKYKQTKPYRSSSSLFHSTAGPSVFGRKISVF</sequence>
<keyword evidence="3" id="KW-1185">Reference proteome</keyword>
<evidence type="ECO:0000313" key="3">
    <source>
        <dbReference type="Proteomes" id="UP001229421"/>
    </source>
</evidence>
<protein>
    <submittedName>
        <fullName evidence="2">Uncharacterized protein</fullName>
    </submittedName>
</protein>
<evidence type="ECO:0000256" key="1">
    <source>
        <dbReference type="SAM" id="MobiDB-lite"/>
    </source>
</evidence>
<feature type="region of interest" description="Disordered" evidence="1">
    <location>
        <begin position="42"/>
        <end position="61"/>
    </location>
</feature>
<comment type="caution">
    <text evidence="2">The sequence shown here is derived from an EMBL/GenBank/DDBJ whole genome shotgun (WGS) entry which is preliminary data.</text>
</comment>
<dbReference type="AlphaFoldDB" id="A0AAD8LBR9"/>
<organism evidence="2 3">
    <name type="scientific">Tagetes erecta</name>
    <name type="common">African marigold</name>
    <dbReference type="NCBI Taxonomy" id="13708"/>
    <lineage>
        <taxon>Eukaryota</taxon>
        <taxon>Viridiplantae</taxon>
        <taxon>Streptophyta</taxon>
        <taxon>Embryophyta</taxon>
        <taxon>Tracheophyta</taxon>
        <taxon>Spermatophyta</taxon>
        <taxon>Magnoliopsida</taxon>
        <taxon>eudicotyledons</taxon>
        <taxon>Gunneridae</taxon>
        <taxon>Pentapetalae</taxon>
        <taxon>asterids</taxon>
        <taxon>campanulids</taxon>
        <taxon>Asterales</taxon>
        <taxon>Asteraceae</taxon>
        <taxon>Asteroideae</taxon>
        <taxon>Heliantheae alliance</taxon>
        <taxon>Tageteae</taxon>
        <taxon>Tagetes</taxon>
    </lineage>
</organism>
<name>A0AAD8LBR9_TARER</name>
<proteinExistence type="predicted"/>
<dbReference type="EMBL" id="JAUHHV010000001">
    <property type="protein sequence ID" value="KAK1437889.1"/>
    <property type="molecule type" value="Genomic_DNA"/>
</dbReference>
<gene>
    <name evidence="2" type="ORF">QVD17_03689</name>
</gene>